<keyword evidence="2" id="KW-1185">Reference proteome</keyword>
<organism evidence="1 2">
    <name type="scientific">Streptomyces polyasparticus</name>
    <dbReference type="NCBI Taxonomy" id="2767826"/>
    <lineage>
        <taxon>Bacteria</taxon>
        <taxon>Bacillati</taxon>
        <taxon>Actinomycetota</taxon>
        <taxon>Actinomycetes</taxon>
        <taxon>Kitasatosporales</taxon>
        <taxon>Streptomycetaceae</taxon>
        <taxon>Streptomyces</taxon>
    </lineage>
</organism>
<dbReference type="EMBL" id="JACTVJ010000031">
    <property type="protein sequence ID" value="MBC9719043.1"/>
    <property type="molecule type" value="Genomic_DNA"/>
</dbReference>
<reference evidence="1 2" key="1">
    <citation type="submission" date="2020-08" db="EMBL/GenBank/DDBJ databases">
        <title>Genemic of Streptomyces polyaspartic.</title>
        <authorList>
            <person name="Liu W."/>
        </authorList>
    </citation>
    <scope>NUCLEOTIDE SEQUENCE [LARGE SCALE GENOMIC DNA]</scope>
    <source>
        <strain evidence="1 2">TRM66268-LWL</strain>
    </source>
</reference>
<proteinExistence type="predicted"/>
<protein>
    <submittedName>
        <fullName evidence="1">Pyridoxamine 5'-phosphate oxidase</fullName>
    </submittedName>
</protein>
<accession>A0ABR7SUG4</accession>
<dbReference type="Proteomes" id="UP000642284">
    <property type="component" value="Unassembled WGS sequence"/>
</dbReference>
<comment type="caution">
    <text evidence="1">The sequence shown here is derived from an EMBL/GenBank/DDBJ whole genome shotgun (WGS) entry which is preliminary data.</text>
</comment>
<gene>
    <name evidence="1" type="ORF">H9Y04_41615</name>
</gene>
<evidence type="ECO:0000313" key="1">
    <source>
        <dbReference type="EMBL" id="MBC9719043.1"/>
    </source>
</evidence>
<name>A0ABR7SUG4_9ACTN</name>
<dbReference type="InterPro" id="IPR012349">
    <property type="entry name" value="Split_barrel_FMN-bd"/>
</dbReference>
<evidence type="ECO:0000313" key="2">
    <source>
        <dbReference type="Proteomes" id="UP000642284"/>
    </source>
</evidence>
<dbReference type="Gene3D" id="2.30.110.10">
    <property type="entry name" value="Electron Transport, Fmn-binding Protein, Chain A"/>
    <property type="match status" value="1"/>
</dbReference>
<dbReference type="SUPFAM" id="SSF50475">
    <property type="entry name" value="FMN-binding split barrel"/>
    <property type="match status" value="1"/>
</dbReference>
<sequence>MQHAERPPENLVQALAEYSTLTLAYVDSQAQPQACAVFFAVAESGALVFLTAVSTGHGAALEAQQPDAHVAFTAQADQQTWTSITGVQGRGVCRRVGEEGLADARAAYLRAFPYVAEDPRLAKAVASAAMWEITPQWLRVIDNAKGFGHKEEWAAPVAG</sequence>